<protein>
    <recommendedName>
        <fullName evidence="4">siroheme decarboxylase</fullName>
        <ecNumber evidence="4">4.1.1.111</ecNumber>
    </recommendedName>
</protein>
<comment type="caution">
    <text evidence="8">The sequence shown here is derived from an EMBL/GenBank/DDBJ whole genome shotgun (WGS) entry which is preliminary data.</text>
</comment>
<dbReference type="Gene3D" id="3.30.70.3460">
    <property type="match status" value="2"/>
</dbReference>
<dbReference type="Pfam" id="PF22451">
    <property type="entry name" value="NirdL-like_HTH"/>
    <property type="match status" value="2"/>
</dbReference>
<dbReference type="GO" id="GO:0016829">
    <property type="term" value="F:lyase activity"/>
    <property type="evidence" value="ECO:0007669"/>
    <property type="project" value="UniProtKB-KW"/>
</dbReference>
<gene>
    <name evidence="8" type="ORF">DFR35_2573</name>
</gene>
<feature type="domain" description="Siroheme decarboxylase AsnC-like ligand binding" evidence="6">
    <location>
        <begin position="68"/>
        <end position="142"/>
    </location>
</feature>
<feature type="domain" description="Siroheme decarboxylase AsnC-like ligand binding" evidence="6">
    <location>
        <begin position="233"/>
        <end position="317"/>
    </location>
</feature>
<dbReference type="Proteomes" id="UP000268908">
    <property type="component" value="Unassembled WGS sequence"/>
</dbReference>
<dbReference type="Pfam" id="PF17805">
    <property type="entry name" value="AsnC_trans_reg2"/>
    <property type="match status" value="2"/>
</dbReference>
<evidence type="ECO:0000256" key="2">
    <source>
        <dbReference type="ARBA" id="ARBA00023444"/>
    </source>
</evidence>
<evidence type="ECO:0000256" key="3">
    <source>
        <dbReference type="ARBA" id="ARBA00023457"/>
    </source>
</evidence>
<evidence type="ECO:0000259" key="7">
    <source>
        <dbReference type="Pfam" id="PF22451"/>
    </source>
</evidence>
<dbReference type="InterPro" id="IPR053953">
    <property type="entry name" value="NirdL-like_HTH"/>
</dbReference>
<comment type="catalytic activity">
    <reaction evidence="5">
        <text>siroheme + 2 H(+) = 12,18-didecarboxysiroheme + 2 CO2</text>
        <dbReference type="Rhea" id="RHEA:19093"/>
        <dbReference type="ChEBI" id="CHEBI:15378"/>
        <dbReference type="ChEBI" id="CHEBI:16526"/>
        <dbReference type="ChEBI" id="CHEBI:60052"/>
        <dbReference type="ChEBI" id="CHEBI:140497"/>
        <dbReference type="EC" id="4.1.1.111"/>
    </reaction>
</comment>
<organism evidence="8 9">
    <name type="scientific">Sulfurisoma sediminicola</name>
    <dbReference type="NCBI Taxonomy" id="1381557"/>
    <lineage>
        <taxon>Bacteria</taxon>
        <taxon>Pseudomonadati</taxon>
        <taxon>Pseudomonadota</taxon>
        <taxon>Betaproteobacteria</taxon>
        <taxon>Nitrosomonadales</taxon>
        <taxon>Sterolibacteriaceae</taxon>
        <taxon>Sulfurisoma</taxon>
    </lineage>
</organism>
<evidence type="ECO:0000313" key="8">
    <source>
        <dbReference type="EMBL" id="RLJ62757.1"/>
    </source>
</evidence>
<evidence type="ECO:0000313" key="9">
    <source>
        <dbReference type="Proteomes" id="UP000268908"/>
    </source>
</evidence>
<keyword evidence="1" id="KW-0456">Lyase</keyword>
<keyword evidence="9" id="KW-1185">Reference proteome</keyword>
<comment type="pathway">
    <text evidence="2">Porphyrin-containing compound metabolism.</text>
</comment>
<evidence type="ECO:0000256" key="5">
    <source>
        <dbReference type="ARBA" id="ARBA00048470"/>
    </source>
</evidence>
<dbReference type="PANTHER" id="PTHR43413:SF1">
    <property type="entry name" value="SIROHEME DECARBOXYLASE NIRL SUBUNIT"/>
    <property type="match status" value="1"/>
</dbReference>
<evidence type="ECO:0000256" key="4">
    <source>
        <dbReference type="ARBA" id="ARBA00023471"/>
    </source>
</evidence>
<evidence type="ECO:0000259" key="6">
    <source>
        <dbReference type="Pfam" id="PF17805"/>
    </source>
</evidence>
<dbReference type="EMBL" id="RCCI01000007">
    <property type="protein sequence ID" value="RLJ62757.1"/>
    <property type="molecule type" value="Genomic_DNA"/>
</dbReference>
<reference evidence="8 9" key="1">
    <citation type="submission" date="2018-10" db="EMBL/GenBank/DDBJ databases">
        <title>Genomic Encyclopedia of Type Strains, Phase IV (KMG-IV): sequencing the most valuable type-strain genomes for metagenomic binning, comparative biology and taxonomic classification.</title>
        <authorList>
            <person name="Goeker M."/>
        </authorList>
    </citation>
    <scope>NUCLEOTIDE SEQUENCE [LARGE SCALE GENOMIC DNA]</scope>
    <source>
        <strain evidence="8 9">DSM 26916</strain>
    </source>
</reference>
<accession>A0A497XAA2</accession>
<feature type="domain" description="Siroheme decarboxylase NirL-like HTH" evidence="7">
    <location>
        <begin position="176"/>
        <end position="221"/>
    </location>
</feature>
<comment type="similarity">
    <text evidence="3">Belongs to the Ahb/Nir family.</text>
</comment>
<dbReference type="OrthoDB" id="9806536at2"/>
<dbReference type="InterPro" id="IPR040523">
    <property type="entry name" value="AsnC_trans_reg2"/>
</dbReference>
<dbReference type="PANTHER" id="PTHR43413">
    <property type="entry name" value="TRANSCRIPTIONAL REGULATOR, ASNC FAMILY"/>
    <property type="match status" value="1"/>
</dbReference>
<evidence type="ECO:0000256" key="1">
    <source>
        <dbReference type="ARBA" id="ARBA00023239"/>
    </source>
</evidence>
<dbReference type="RefSeq" id="WP_121243054.1">
    <property type="nucleotide sequence ID" value="NZ_BHVV01000008.1"/>
</dbReference>
<proteinExistence type="inferred from homology"/>
<feature type="domain" description="Siroheme decarboxylase NirL-like HTH" evidence="7">
    <location>
        <begin position="11"/>
        <end position="54"/>
    </location>
</feature>
<dbReference type="EC" id="4.1.1.111" evidence="4"/>
<dbReference type="InterPro" id="IPR050684">
    <property type="entry name" value="HTH-Siroheme_Decarb"/>
</dbReference>
<sequence>MDSPYTPLEFELLNAWQRGLPLVARPFAAVAEKIGAGETAVIETLARLQRRGAISRVGAVFAPRRIGASTLAALAAPPERLEEIAALVSARPEINHNYQREHRYNLWFVATASDQRRLDETLAAIAADTGCAVMSLPLQQEFHIDLGFDLAGKDGKTTRAAHPCLGGSPEPLAAADQALMAALQPGLELVARPFAALAAKAGIDEAAALRRVGEWLEAGIVKRFGVVVRHHELGYTANAMTVFDVPDEQVAAVGALLSREEGVTLCYRRARHLPEWPYNLYCMVHGRSREEVLPVIERLCRVAGHPCEALFSLRRFKQCGARYFASPRDAG</sequence>
<name>A0A497XAA2_9PROT</name>
<dbReference type="AlphaFoldDB" id="A0A497XAA2"/>